<keyword evidence="2" id="KW-1133">Transmembrane helix</keyword>
<evidence type="ECO:0000256" key="2">
    <source>
        <dbReference type="SAM" id="Phobius"/>
    </source>
</evidence>
<dbReference type="KEGG" id="rlc:K227x_51000"/>
<accession>A0A517NHS2</accession>
<keyword evidence="4" id="KW-1185">Reference proteome</keyword>
<proteinExistence type="predicted"/>
<evidence type="ECO:0000313" key="3">
    <source>
        <dbReference type="EMBL" id="QDT06684.1"/>
    </source>
</evidence>
<organism evidence="3 4">
    <name type="scientific">Rubripirellula lacrimiformis</name>
    <dbReference type="NCBI Taxonomy" id="1930273"/>
    <lineage>
        <taxon>Bacteria</taxon>
        <taxon>Pseudomonadati</taxon>
        <taxon>Planctomycetota</taxon>
        <taxon>Planctomycetia</taxon>
        <taxon>Pirellulales</taxon>
        <taxon>Pirellulaceae</taxon>
        <taxon>Rubripirellula</taxon>
    </lineage>
</organism>
<evidence type="ECO:0000313" key="4">
    <source>
        <dbReference type="Proteomes" id="UP000318538"/>
    </source>
</evidence>
<dbReference type="OrthoDB" id="260142at2"/>
<gene>
    <name evidence="3" type="ORF">K227x_51000</name>
</gene>
<protein>
    <submittedName>
        <fullName evidence="3">Uncharacterized protein</fullName>
    </submittedName>
</protein>
<sequence length="237" mass="25906">MNDQHENRSAIPHWITVPIQTNMRCHLLGSVIVMVLVVMTWWMAKMDLRSTTTTQIGQSEIDLIEAAEVVRSADQLRQRHAAIAGQHRQVRSAASSLILQVPESVGWQDVQTRLVRLSQENSLFLVHAIKGETHVGGRVGVITGRCEVRGVYADLCRFLSQLSEASPTGPPLMIGASEIDITRDIHSVDDQGRHECTALLKIRVPYAAAGTSAEKLGRSTKTKSASTNQPAIGGSQI</sequence>
<feature type="transmembrane region" description="Helical" evidence="2">
    <location>
        <begin position="25"/>
        <end position="44"/>
    </location>
</feature>
<dbReference type="EMBL" id="CP036525">
    <property type="protein sequence ID" value="QDT06684.1"/>
    <property type="molecule type" value="Genomic_DNA"/>
</dbReference>
<dbReference type="RefSeq" id="WP_145173649.1">
    <property type="nucleotide sequence ID" value="NZ_CP036525.1"/>
</dbReference>
<evidence type="ECO:0000256" key="1">
    <source>
        <dbReference type="SAM" id="MobiDB-lite"/>
    </source>
</evidence>
<dbReference type="AlphaFoldDB" id="A0A517NHS2"/>
<feature type="region of interest" description="Disordered" evidence="1">
    <location>
        <begin position="213"/>
        <end position="237"/>
    </location>
</feature>
<feature type="compositionally biased region" description="Polar residues" evidence="1">
    <location>
        <begin position="222"/>
        <end position="237"/>
    </location>
</feature>
<name>A0A517NHS2_9BACT</name>
<keyword evidence="2" id="KW-0472">Membrane</keyword>
<reference evidence="3 4" key="1">
    <citation type="submission" date="2019-02" db="EMBL/GenBank/DDBJ databases">
        <title>Deep-cultivation of Planctomycetes and their phenomic and genomic characterization uncovers novel biology.</title>
        <authorList>
            <person name="Wiegand S."/>
            <person name="Jogler M."/>
            <person name="Boedeker C."/>
            <person name="Pinto D."/>
            <person name="Vollmers J."/>
            <person name="Rivas-Marin E."/>
            <person name="Kohn T."/>
            <person name="Peeters S.H."/>
            <person name="Heuer A."/>
            <person name="Rast P."/>
            <person name="Oberbeckmann S."/>
            <person name="Bunk B."/>
            <person name="Jeske O."/>
            <person name="Meyerdierks A."/>
            <person name="Storesund J.E."/>
            <person name="Kallscheuer N."/>
            <person name="Luecker S."/>
            <person name="Lage O.M."/>
            <person name="Pohl T."/>
            <person name="Merkel B.J."/>
            <person name="Hornburger P."/>
            <person name="Mueller R.-W."/>
            <person name="Bruemmer F."/>
            <person name="Labrenz M."/>
            <person name="Spormann A.M."/>
            <person name="Op den Camp H."/>
            <person name="Overmann J."/>
            <person name="Amann R."/>
            <person name="Jetten M.S.M."/>
            <person name="Mascher T."/>
            <person name="Medema M.H."/>
            <person name="Devos D.P."/>
            <person name="Kaster A.-K."/>
            <person name="Ovreas L."/>
            <person name="Rohde M."/>
            <person name="Galperin M.Y."/>
            <person name="Jogler C."/>
        </authorList>
    </citation>
    <scope>NUCLEOTIDE SEQUENCE [LARGE SCALE GENOMIC DNA]</scope>
    <source>
        <strain evidence="3 4">K22_7</strain>
    </source>
</reference>
<keyword evidence="2" id="KW-0812">Transmembrane</keyword>
<dbReference type="Proteomes" id="UP000318538">
    <property type="component" value="Chromosome"/>
</dbReference>